<protein>
    <recommendedName>
        <fullName evidence="1">Rubrerythrin diiron-binding domain-containing protein</fullName>
    </recommendedName>
</protein>
<gene>
    <name evidence="2" type="ORF">AMJ40_05530</name>
</gene>
<dbReference type="Gene3D" id="1.20.1260.10">
    <property type="match status" value="1"/>
</dbReference>
<dbReference type="Pfam" id="PF02915">
    <property type="entry name" value="Rubrerythrin"/>
    <property type="match status" value="1"/>
</dbReference>
<dbReference type="PANTHER" id="PTHR33531">
    <property type="entry name" value="RUBRERYTHRIN SUBFAMILY"/>
    <property type="match status" value="1"/>
</dbReference>
<dbReference type="Proteomes" id="UP000051124">
    <property type="component" value="Unassembled WGS sequence"/>
</dbReference>
<sequence length="177" mass="21035">MGDKKSDLSQALREALDFERKGSEFYVQLGIDTKQPLAKRLFYNLAKQEIDHIVRIEEIFDALKRNTPWPEFKAKDIREIEQEMKKIFGSLDKKARAQEPDNKDGYQLAINLEKQGYEMYRKFSGKATDEREQRFFSSLAEEEKNHLTALDNVYYFLTQSEEWLSMDESRVWNWMAT</sequence>
<dbReference type="InterPro" id="IPR009078">
    <property type="entry name" value="Ferritin-like_SF"/>
</dbReference>
<evidence type="ECO:0000313" key="2">
    <source>
        <dbReference type="EMBL" id="KPJ49433.1"/>
    </source>
</evidence>
<dbReference type="InterPro" id="IPR012347">
    <property type="entry name" value="Ferritin-like"/>
</dbReference>
<dbReference type="GO" id="GO:0016491">
    <property type="term" value="F:oxidoreductase activity"/>
    <property type="evidence" value="ECO:0007669"/>
    <property type="project" value="InterPro"/>
</dbReference>
<comment type="caution">
    <text evidence="2">The sequence shown here is derived from an EMBL/GenBank/DDBJ whole genome shotgun (WGS) entry which is preliminary data.</text>
</comment>
<dbReference type="GO" id="GO:0046872">
    <property type="term" value="F:metal ion binding"/>
    <property type="evidence" value="ECO:0007669"/>
    <property type="project" value="InterPro"/>
</dbReference>
<organism evidence="2 3">
    <name type="scientific">candidate division TA06 bacterium DG_26</name>
    <dbReference type="NCBI Taxonomy" id="1703771"/>
    <lineage>
        <taxon>Bacteria</taxon>
        <taxon>Bacteria division TA06</taxon>
    </lineage>
</organism>
<dbReference type="EMBL" id="LIZT01000059">
    <property type="protein sequence ID" value="KPJ49433.1"/>
    <property type="molecule type" value="Genomic_DNA"/>
</dbReference>
<dbReference type="AlphaFoldDB" id="A0A0S7WHM9"/>
<dbReference type="SUPFAM" id="SSF47240">
    <property type="entry name" value="Ferritin-like"/>
    <property type="match status" value="1"/>
</dbReference>
<dbReference type="PANTHER" id="PTHR33531:SF7">
    <property type="entry name" value="HYPOTHETICAL MEMBRANE PROTEIN, CONSERVED"/>
    <property type="match status" value="1"/>
</dbReference>
<name>A0A0S7WHM9_UNCT6</name>
<feature type="domain" description="Rubrerythrin diiron-binding" evidence="1">
    <location>
        <begin position="12"/>
        <end position="153"/>
    </location>
</feature>
<accession>A0A0S7WHM9</accession>
<evidence type="ECO:0000259" key="1">
    <source>
        <dbReference type="Pfam" id="PF02915"/>
    </source>
</evidence>
<proteinExistence type="predicted"/>
<dbReference type="CDD" id="cd01045">
    <property type="entry name" value="Ferritin_like_AB"/>
    <property type="match status" value="1"/>
</dbReference>
<evidence type="ECO:0000313" key="3">
    <source>
        <dbReference type="Proteomes" id="UP000051124"/>
    </source>
</evidence>
<dbReference type="InterPro" id="IPR003251">
    <property type="entry name" value="Rr_diiron-bd_dom"/>
</dbReference>
<reference evidence="2 3" key="1">
    <citation type="journal article" date="2015" name="Microbiome">
        <title>Genomic resolution of linkages in carbon, nitrogen, and sulfur cycling among widespread estuary sediment bacteria.</title>
        <authorList>
            <person name="Baker B.J."/>
            <person name="Lazar C.S."/>
            <person name="Teske A.P."/>
            <person name="Dick G.J."/>
        </authorList>
    </citation>
    <scope>NUCLEOTIDE SEQUENCE [LARGE SCALE GENOMIC DNA]</scope>
    <source>
        <strain evidence="2">DG_26</strain>
    </source>
</reference>